<dbReference type="Pfam" id="PF12348">
    <property type="entry name" value="CLASP_N"/>
    <property type="match status" value="1"/>
</dbReference>
<evidence type="ECO:0000256" key="1">
    <source>
        <dbReference type="ARBA" id="ARBA00004186"/>
    </source>
</evidence>
<evidence type="ECO:0000256" key="6">
    <source>
        <dbReference type="SAM" id="MobiDB-lite"/>
    </source>
</evidence>
<feature type="compositionally biased region" description="Polar residues" evidence="6">
    <location>
        <begin position="456"/>
        <end position="470"/>
    </location>
</feature>
<feature type="compositionally biased region" description="Basic and acidic residues" evidence="6">
    <location>
        <begin position="444"/>
        <end position="455"/>
    </location>
</feature>
<dbReference type="GO" id="GO:0005881">
    <property type="term" value="C:cytoplasmic microtubule"/>
    <property type="evidence" value="ECO:0007669"/>
    <property type="project" value="TreeGrafter"/>
</dbReference>
<proteinExistence type="inferred from homology"/>
<dbReference type="GO" id="GO:0005815">
    <property type="term" value="C:microtubule organizing center"/>
    <property type="evidence" value="ECO:0007669"/>
    <property type="project" value="TreeGrafter"/>
</dbReference>
<comment type="subcellular location">
    <subcellularLocation>
        <location evidence="1">Cytoplasm</location>
        <location evidence="1">Cytoskeleton</location>
        <location evidence="1">Spindle</location>
    </subcellularLocation>
</comment>
<evidence type="ECO:0000256" key="2">
    <source>
        <dbReference type="ARBA" id="ARBA00009549"/>
    </source>
</evidence>
<reference evidence="8 9" key="1">
    <citation type="submission" date="2014-09" db="EMBL/GenBank/DDBJ databases">
        <authorList>
            <person name="Ellenberger Sabrina"/>
        </authorList>
    </citation>
    <scope>NUCLEOTIDE SEQUENCE [LARGE SCALE GENOMIC DNA]</scope>
    <source>
        <strain evidence="8 9">CBS 412.66</strain>
    </source>
</reference>
<gene>
    <name evidence="8" type="primary">PARPA_12762.1 scaffold 45468</name>
</gene>
<dbReference type="STRING" id="35722.A0A0B7NTA2"/>
<evidence type="ECO:0000313" key="9">
    <source>
        <dbReference type="Proteomes" id="UP000054107"/>
    </source>
</evidence>
<dbReference type="GO" id="GO:0005876">
    <property type="term" value="C:spindle microtubule"/>
    <property type="evidence" value="ECO:0007669"/>
    <property type="project" value="TreeGrafter"/>
</dbReference>
<feature type="region of interest" description="Disordered" evidence="6">
    <location>
        <begin position="555"/>
        <end position="604"/>
    </location>
</feature>
<evidence type="ECO:0000256" key="5">
    <source>
        <dbReference type="ARBA" id="ARBA00022776"/>
    </source>
</evidence>
<keyword evidence="3" id="KW-0132">Cell division</keyword>
<dbReference type="GO" id="GO:1990023">
    <property type="term" value="C:mitotic spindle midzone"/>
    <property type="evidence" value="ECO:0007669"/>
    <property type="project" value="TreeGrafter"/>
</dbReference>
<comment type="similarity">
    <text evidence="2">Belongs to the CLASP family.</text>
</comment>
<feature type="compositionally biased region" description="Polar residues" evidence="6">
    <location>
        <begin position="253"/>
        <end position="272"/>
    </location>
</feature>
<feature type="region of interest" description="Disordered" evidence="6">
    <location>
        <begin position="304"/>
        <end position="340"/>
    </location>
</feature>
<keyword evidence="5" id="KW-0498">Mitosis</keyword>
<name>A0A0B7NTA2_9FUNG</name>
<dbReference type="PANTHER" id="PTHR21567">
    <property type="entry name" value="CLASP"/>
    <property type="match status" value="1"/>
</dbReference>
<organism evidence="8 9">
    <name type="scientific">Parasitella parasitica</name>
    <dbReference type="NCBI Taxonomy" id="35722"/>
    <lineage>
        <taxon>Eukaryota</taxon>
        <taxon>Fungi</taxon>
        <taxon>Fungi incertae sedis</taxon>
        <taxon>Mucoromycota</taxon>
        <taxon>Mucoromycotina</taxon>
        <taxon>Mucoromycetes</taxon>
        <taxon>Mucorales</taxon>
        <taxon>Mucorineae</taxon>
        <taxon>Mucoraceae</taxon>
        <taxon>Parasitella</taxon>
    </lineage>
</organism>
<evidence type="ECO:0000256" key="3">
    <source>
        <dbReference type="ARBA" id="ARBA00022618"/>
    </source>
</evidence>
<dbReference type="InterPro" id="IPR011989">
    <property type="entry name" value="ARM-like"/>
</dbReference>
<dbReference type="GO" id="GO:0051301">
    <property type="term" value="P:cell division"/>
    <property type="evidence" value="ECO:0007669"/>
    <property type="project" value="UniProtKB-KW"/>
</dbReference>
<dbReference type="OrthoDB" id="46159at2759"/>
<feature type="compositionally biased region" description="Basic and acidic residues" evidence="6">
    <location>
        <begin position="320"/>
        <end position="332"/>
    </location>
</feature>
<evidence type="ECO:0000259" key="7">
    <source>
        <dbReference type="Pfam" id="PF12348"/>
    </source>
</evidence>
<dbReference type="InterPro" id="IPR024395">
    <property type="entry name" value="CLASP_N_dom"/>
</dbReference>
<feature type="region of interest" description="Disordered" evidence="6">
    <location>
        <begin position="444"/>
        <end position="470"/>
    </location>
</feature>
<dbReference type="InterPro" id="IPR016024">
    <property type="entry name" value="ARM-type_fold"/>
</dbReference>
<accession>A0A0B7NTA2</accession>
<dbReference type="Proteomes" id="UP000054107">
    <property type="component" value="Unassembled WGS sequence"/>
</dbReference>
<keyword evidence="5" id="KW-0131">Cell cycle</keyword>
<evidence type="ECO:0000313" key="8">
    <source>
        <dbReference type="EMBL" id="CEP18458.1"/>
    </source>
</evidence>
<dbReference type="SUPFAM" id="SSF48371">
    <property type="entry name" value="ARM repeat"/>
    <property type="match status" value="1"/>
</dbReference>
<dbReference type="GO" id="GO:0008017">
    <property type="term" value="F:microtubule binding"/>
    <property type="evidence" value="ECO:0007669"/>
    <property type="project" value="TreeGrafter"/>
</dbReference>
<dbReference type="AlphaFoldDB" id="A0A0B7NTA2"/>
<feature type="compositionally biased region" description="Low complexity" evidence="6">
    <location>
        <begin position="558"/>
        <end position="604"/>
    </location>
</feature>
<keyword evidence="9" id="KW-1185">Reference proteome</keyword>
<sequence>MTSVNTKRSKEIKSLGELHYEFGRATLLFSGKETDNNWESRIAFLKKVTTVLLSENAAIWREHLDKELHDNMPVIILSIHSNRSTVTAESLLFVDAIASSVASSIPIYTLEIIMKNLLKISCITKKGLAAQAFKVTNHLLSKTSFHTKIISMLCKTANEKNPQLREFSASYIGTVLDTHGSSEAVKSRVAKTDLSQLIREFIQKGLVDAAPSVREACKNTYSVYSKYWPTAAEVLCQQMDLAVRRRLGLKPSTPVTKSTKPMINRTIKSPGSIQKPGTRALITNSNLSCKNVIASSTVKLSRSTLSSPTAASSMPNTSTKAEKPAAQRRLEVKPSISKTTKPVINRTLKTAGSITKPFNKTLATKAKPAMVKRAVFEPTRSSSLLSSNGTFVNKPMSITTVENATTTQGPIGKKLTTKHFSTEKLTAGNLNAPRPLEVKPLKLSKPESTRSEINRTVKSQSGISKPSSNTLFTKANSSRIQDAIASVSFKRRKCSSPIKSMSKTKAIYSRIDVNPSASSISNNIPKFAKPTISQTLKCTSSFKSKSSVTRNAISSAITKPSLGSTTLPTPTSSVSPKTSPSISGSARPSSVLPPLLPSTSTPDI</sequence>
<feature type="compositionally biased region" description="Polar residues" evidence="6">
    <location>
        <begin position="304"/>
        <end position="319"/>
    </location>
</feature>
<feature type="region of interest" description="Disordered" evidence="6">
    <location>
        <begin position="252"/>
        <end position="278"/>
    </location>
</feature>
<dbReference type="GO" id="GO:0090307">
    <property type="term" value="P:mitotic spindle assembly"/>
    <property type="evidence" value="ECO:0007669"/>
    <property type="project" value="TreeGrafter"/>
</dbReference>
<dbReference type="Gene3D" id="1.25.10.10">
    <property type="entry name" value="Leucine-rich Repeat Variant"/>
    <property type="match status" value="1"/>
</dbReference>
<dbReference type="PANTHER" id="PTHR21567:SF9">
    <property type="entry name" value="CLIP-ASSOCIATING PROTEIN"/>
    <property type="match status" value="1"/>
</dbReference>
<feature type="domain" description="CLASP N-terminal" evidence="7">
    <location>
        <begin position="20"/>
        <end position="247"/>
    </location>
</feature>
<dbReference type="EMBL" id="LN733835">
    <property type="protein sequence ID" value="CEP18458.1"/>
    <property type="molecule type" value="Genomic_DNA"/>
</dbReference>
<keyword evidence="4" id="KW-0493">Microtubule</keyword>
<evidence type="ECO:0000256" key="4">
    <source>
        <dbReference type="ARBA" id="ARBA00022701"/>
    </source>
</evidence>
<protein>
    <recommendedName>
        <fullName evidence="7">CLASP N-terminal domain-containing protein</fullName>
    </recommendedName>
</protein>